<dbReference type="InterPro" id="IPR024829">
    <property type="entry name" value="IEX-1"/>
</dbReference>
<dbReference type="KEGG" id="pbi:103048865"/>
<organism evidence="1 2">
    <name type="scientific">Python bivittatus</name>
    <name type="common">Burmese python</name>
    <name type="synonym">Python molurus bivittatus</name>
    <dbReference type="NCBI Taxonomy" id="176946"/>
    <lineage>
        <taxon>Eukaryota</taxon>
        <taxon>Metazoa</taxon>
        <taxon>Chordata</taxon>
        <taxon>Craniata</taxon>
        <taxon>Vertebrata</taxon>
        <taxon>Euteleostomi</taxon>
        <taxon>Lepidosauria</taxon>
        <taxon>Squamata</taxon>
        <taxon>Bifurcata</taxon>
        <taxon>Unidentata</taxon>
        <taxon>Episquamata</taxon>
        <taxon>Toxicofera</taxon>
        <taxon>Serpentes</taxon>
        <taxon>Henophidia</taxon>
        <taxon>Pythonidae</taxon>
        <taxon>Python</taxon>
    </lineage>
</organism>
<dbReference type="PANTHER" id="PTHR16915">
    <property type="entry name" value="IMMEDIATE EARLY RESPONSE 3"/>
    <property type="match status" value="1"/>
</dbReference>
<dbReference type="GeneID" id="103048865"/>
<gene>
    <name evidence="2" type="primary">IER3</name>
</gene>
<dbReference type="GO" id="GO:0006974">
    <property type="term" value="P:DNA damage response"/>
    <property type="evidence" value="ECO:0007669"/>
    <property type="project" value="TreeGrafter"/>
</dbReference>
<dbReference type="GO" id="GO:0005634">
    <property type="term" value="C:nucleus"/>
    <property type="evidence" value="ECO:0007669"/>
    <property type="project" value="TreeGrafter"/>
</dbReference>
<dbReference type="PRINTS" id="PR02100">
    <property type="entry name" value="GENEIEX1"/>
</dbReference>
<sequence length="178" mass="20381">MCYACKPTLPPLSMPQISRRGAPTEPQYFTFDPLPEDEKLPAHRNFSKSSRLKKRSRKVLYPRVVKRYYPTEERSYAKHLLFIFLAIVFFQVYNAEEDLLAGATLEDRTSGCSLQGWESQGQPALLEQLVAAEQPVVSTSLLEIVMVANTSDWHWEEDRSSESVLDITHFLQQNPAAF</sequence>
<proteinExistence type="predicted"/>
<dbReference type="AlphaFoldDB" id="A0A9F2R4S4"/>
<accession>A0A9F2R4S4</accession>
<keyword evidence="1" id="KW-1185">Reference proteome</keyword>
<dbReference type="PANTHER" id="PTHR16915:SF0">
    <property type="entry name" value="RADIATION-INDUCIBLE IMMEDIATE-EARLY GENE IEX-1"/>
    <property type="match status" value="1"/>
</dbReference>
<name>A0A9F2R4S4_PYTBI</name>
<dbReference type="CTD" id="8870"/>
<evidence type="ECO:0000313" key="2">
    <source>
        <dbReference type="RefSeq" id="XP_007436388.1"/>
    </source>
</evidence>
<reference evidence="2" key="1">
    <citation type="submission" date="2025-08" db="UniProtKB">
        <authorList>
            <consortium name="RefSeq"/>
        </authorList>
    </citation>
    <scope>IDENTIFICATION</scope>
    <source>
        <tissue evidence="2">Liver</tissue>
    </source>
</reference>
<dbReference type="Proteomes" id="UP000695026">
    <property type="component" value="Unplaced"/>
</dbReference>
<dbReference type="GO" id="GO:0043066">
    <property type="term" value="P:negative regulation of apoptotic process"/>
    <property type="evidence" value="ECO:0007669"/>
    <property type="project" value="InterPro"/>
</dbReference>
<evidence type="ECO:0000313" key="1">
    <source>
        <dbReference type="Proteomes" id="UP000695026"/>
    </source>
</evidence>
<dbReference type="RefSeq" id="XP_007436388.1">
    <property type="nucleotide sequence ID" value="XM_007436326.3"/>
</dbReference>
<protein>
    <submittedName>
        <fullName evidence="2">Radiation-inducible immediate-early gene IEX-1</fullName>
    </submittedName>
</protein>
<dbReference type="OrthoDB" id="9949267at2759"/>
<dbReference type="OMA" id="GPQYFTF"/>